<keyword evidence="2" id="KW-1185">Reference proteome</keyword>
<accession>A0A8H7UJN8</accession>
<dbReference type="EMBL" id="JAEPRA010000006">
    <property type="protein sequence ID" value="KAG2184207.1"/>
    <property type="molecule type" value="Genomic_DNA"/>
</dbReference>
<evidence type="ECO:0000313" key="2">
    <source>
        <dbReference type="Proteomes" id="UP000612746"/>
    </source>
</evidence>
<comment type="caution">
    <text evidence="1">The sequence shown here is derived from an EMBL/GenBank/DDBJ whole genome shotgun (WGS) entry which is preliminary data.</text>
</comment>
<protein>
    <submittedName>
        <fullName evidence="1">Uncharacterized protein</fullName>
    </submittedName>
</protein>
<dbReference type="Proteomes" id="UP000612746">
    <property type="component" value="Unassembled WGS sequence"/>
</dbReference>
<reference evidence="1" key="1">
    <citation type="submission" date="2020-12" db="EMBL/GenBank/DDBJ databases">
        <title>Metabolic potential, ecology and presence of endohyphal bacteria is reflected in genomic diversity of Mucoromycotina.</title>
        <authorList>
            <person name="Muszewska A."/>
            <person name="Okrasinska A."/>
            <person name="Steczkiewicz K."/>
            <person name="Drgas O."/>
            <person name="Orlowska M."/>
            <person name="Perlinska-Lenart U."/>
            <person name="Aleksandrzak-Piekarczyk T."/>
            <person name="Szatraj K."/>
            <person name="Zielenkiewicz U."/>
            <person name="Pilsyk S."/>
            <person name="Malc E."/>
            <person name="Mieczkowski P."/>
            <person name="Kruszewska J.S."/>
            <person name="Biernat P."/>
            <person name="Pawlowska J."/>
        </authorList>
    </citation>
    <scope>NUCLEOTIDE SEQUENCE</scope>
    <source>
        <strain evidence="1">WA0000051536</strain>
    </source>
</reference>
<organism evidence="1 2">
    <name type="scientific">Umbelopsis vinacea</name>
    <dbReference type="NCBI Taxonomy" id="44442"/>
    <lineage>
        <taxon>Eukaryota</taxon>
        <taxon>Fungi</taxon>
        <taxon>Fungi incertae sedis</taxon>
        <taxon>Mucoromycota</taxon>
        <taxon>Mucoromycotina</taxon>
        <taxon>Umbelopsidomycetes</taxon>
        <taxon>Umbelopsidales</taxon>
        <taxon>Umbelopsidaceae</taxon>
        <taxon>Umbelopsis</taxon>
    </lineage>
</organism>
<proteinExistence type="predicted"/>
<gene>
    <name evidence="1" type="ORF">INT44_009222</name>
</gene>
<evidence type="ECO:0000313" key="1">
    <source>
        <dbReference type="EMBL" id="KAG2184207.1"/>
    </source>
</evidence>
<name>A0A8H7UJN8_9FUNG</name>
<sequence>MLLASSERRELAAYPSCHAVHLPAEEAERLFVKVQIRNTGCLRDTTSALSLASLKCQTLANETSRDFKNLTDFLERVYFVTQAKAKDTGLAASMLVCNGHNGAMRMHLLQPFAPPRLKWPMTWDRTPMAPFLMHTRNTSCATEEGFSYVLSTLAVCCSPDPLAGARAVLASNLHSLLWNFLRASLDRNICCICMLMVSRF</sequence>
<dbReference type="AlphaFoldDB" id="A0A8H7UJN8"/>